<name>A0A0H5SKT6_HERHM</name>
<keyword evidence="2" id="KW-1185">Reference proteome</keyword>
<dbReference type="Pfam" id="PF10050">
    <property type="entry name" value="DUF2284"/>
    <property type="match status" value="1"/>
</dbReference>
<proteinExistence type="predicted"/>
<dbReference type="AlphaFoldDB" id="A0A0H5SKT6"/>
<evidence type="ECO:0000313" key="1">
    <source>
        <dbReference type="EMBL" id="CRZ35386.1"/>
    </source>
</evidence>
<protein>
    <recommendedName>
        <fullName evidence="3">Metal-binding protein</fullName>
    </recommendedName>
</protein>
<dbReference type="RefSeq" id="WP_158245958.1">
    <property type="nucleotide sequence ID" value="NZ_CVTD020000024.1"/>
</dbReference>
<accession>A0A0H5SKT6</accession>
<gene>
    <name evidence="1" type="ORF">HHT355_2189</name>
</gene>
<dbReference type="EMBL" id="CVTD020000024">
    <property type="protein sequence ID" value="CRZ35386.1"/>
    <property type="molecule type" value="Genomic_DNA"/>
</dbReference>
<dbReference type="InterPro" id="IPR019271">
    <property type="entry name" value="DUF2284_metal-binding"/>
</dbReference>
<evidence type="ECO:0000313" key="2">
    <source>
        <dbReference type="Proteomes" id="UP000236497"/>
    </source>
</evidence>
<evidence type="ECO:0008006" key="3">
    <source>
        <dbReference type="Google" id="ProtNLM"/>
    </source>
</evidence>
<sequence length="206" mass="23930">MNILQESIQAATPQAKIEYQIFIADAGTEEIFKYEDRERFNALCRNRCDNFGRKWSCPPYAPAYHEFAGEYNRIYICLTLAKTDQFNYIKHDYLKIKAANTILKSRIDKTLRKLIEKDVYYISGGSCRLCKSCKCKFQESCIHPELMTYSFEAMGINVDDMIRDIFGIPLLWYKESLPKYTCVVAGLVSKDKFEAETIIETLKSLN</sequence>
<organism evidence="1 2">
    <name type="scientific">Herbinix hemicellulosilytica</name>
    <dbReference type="NCBI Taxonomy" id="1564487"/>
    <lineage>
        <taxon>Bacteria</taxon>
        <taxon>Bacillati</taxon>
        <taxon>Bacillota</taxon>
        <taxon>Clostridia</taxon>
        <taxon>Lachnospirales</taxon>
        <taxon>Lachnospiraceae</taxon>
        <taxon>Herbinix</taxon>
    </lineage>
</organism>
<reference evidence="1 2" key="1">
    <citation type="submission" date="2015-06" db="EMBL/GenBank/DDBJ databases">
        <authorList>
            <person name="Wibberg Daniel"/>
        </authorList>
    </citation>
    <scope>NUCLEOTIDE SEQUENCE [LARGE SCALE GENOMIC DNA]</scope>
    <source>
        <strain evidence="1 2">T3/55T</strain>
    </source>
</reference>
<dbReference type="Proteomes" id="UP000236497">
    <property type="component" value="Unassembled WGS sequence"/>
</dbReference>